<dbReference type="GO" id="GO:0016020">
    <property type="term" value="C:membrane"/>
    <property type="evidence" value="ECO:0007669"/>
    <property type="project" value="GOC"/>
</dbReference>
<evidence type="ECO:0000313" key="11">
    <source>
        <dbReference type="EMBL" id="KJY54514.1"/>
    </source>
</evidence>
<evidence type="ECO:0000256" key="8">
    <source>
        <dbReference type="ARBA" id="ARBA00023239"/>
    </source>
</evidence>
<evidence type="ECO:0000256" key="1">
    <source>
        <dbReference type="ARBA" id="ARBA00001055"/>
    </source>
</evidence>
<dbReference type="EC" id="4.2.1.59" evidence="10"/>
<dbReference type="GO" id="GO:0006633">
    <property type="term" value="P:fatty acid biosynthetic process"/>
    <property type="evidence" value="ECO:0007669"/>
    <property type="project" value="UniProtKB-UniRule"/>
</dbReference>
<dbReference type="OrthoDB" id="9772788at2"/>
<dbReference type="InterPro" id="IPR029069">
    <property type="entry name" value="HotDog_dom_sf"/>
</dbReference>
<dbReference type="CDD" id="cd01288">
    <property type="entry name" value="FabZ"/>
    <property type="match status" value="1"/>
</dbReference>
<dbReference type="GO" id="GO:0019171">
    <property type="term" value="F:(3R)-hydroxyacyl-[acyl-carrier-protein] dehydratase activity"/>
    <property type="evidence" value="ECO:0007669"/>
    <property type="project" value="UniProtKB-EC"/>
</dbReference>
<dbReference type="HAMAP" id="MF_00406">
    <property type="entry name" value="FabZ"/>
    <property type="match status" value="1"/>
</dbReference>
<dbReference type="Gene3D" id="3.10.129.10">
    <property type="entry name" value="Hotdog Thioesterase"/>
    <property type="match status" value="1"/>
</dbReference>
<evidence type="ECO:0000256" key="2">
    <source>
        <dbReference type="ARBA" id="ARBA00004496"/>
    </source>
</evidence>
<dbReference type="RefSeq" id="WP_045928524.1">
    <property type="nucleotide sequence ID" value="NZ_JBHSZS010000026.1"/>
</dbReference>
<keyword evidence="5 10" id="KW-0444">Lipid biosynthesis</keyword>
<dbReference type="PATRIC" id="fig|1218493.3.peg.1607"/>
<dbReference type="PANTHER" id="PTHR30272">
    <property type="entry name" value="3-HYDROXYACYL-[ACYL-CARRIER-PROTEIN] DEHYDRATASE"/>
    <property type="match status" value="1"/>
</dbReference>
<dbReference type="AlphaFoldDB" id="A0A0F4L8C6"/>
<comment type="caution">
    <text evidence="11">The sequence shown here is derived from an EMBL/GenBank/DDBJ whole genome shotgun (WGS) entry which is preliminary data.</text>
</comment>
<proteinExistence type="inferred from homology"/>
<comment type="function">
    <text evidence="9 10">Involved in unsaturated fatty acids biosynthesis. Catalyzes the dehydration of short chain beta-hydroxyacyl-ACPs and long chain saturated and unsaturated beta-hydroxyacyl-ACPs.</text>
</comment>
<dbReference type="InterPro" id="IPR013114">
    <property type="entry name" value="FabA_FabZ"/>
</dbReference>
<dbReference type="PANTHER" id="PTHR30272:SF1">
    <property type="entry name" value="3-HYDROXYACYL-[ACYL-CARRIER-PROTEIN] DEHYDRATASE"/>
    <property type="match status" value="1"/>
</dbReference>
<gene>
    <name evidence="10 11" type="primary">fabZ</name>
    <name evidence="11" type="ORF">JF76_15340</name>
</gene>
<evidence type="ECO:0000256" key="5">
    <source>
        <dbReference type="ARBA" id="ARBA00022516"/>
    </source>
</evidence>
<name>A0A0F4L8C6_9LACO</name>
<dbReference type="HOGENOM" id="CLU_078912_3_0_9"/>
<evidence type="ECO:0000256" key="3">
    <source>
        <dbReference type="ARBA" id="ARBA00009174"/>
    </source>
</evidence>
<comment type="subcellular location">
    <subcellularLocation>
        <location evidence="2 10">Cytoplasm</location>
    </subcellularLocation>
</comment>
<dbReference type="FunFam" id="3.10.129.10:FF:000001">
    <property type="entry name" value="3-hydroxyacyl-[acyl-carrier-protein] dehydratase FabZ"/>
    <property type="match status" value="1"/>
</dbReference>
<dbReference type="STRING" id="1218493.JF76_15340"/>
<keyword evidence="8 10" id="KW-0456">Lyase</keyword>
<dbReference type="NCBIfam" id="NF000582">
    <property type="entry name" value="PRK00006.1"/>
    <property type="match status" value="1"/>
</dbReference>
<dbReference type="NCBIfam" id="TIGR01750">
    <property type="entry name" value="fabZ"/>
    <property type="match status" value="1"/>
</dbReference>
<organism evidence="11 12">
    <name type="scientific">Lactobacillus kullabergensis</name>
    <dbReference type="NCBI Taxonomy" id="1218493"/>
    <lineage>
        <taxon>Bacteria</taxon>
        <taxon>Bacillati</taxon>
        <taxon>Bacillota</taxon>
        <taxon>Bacilli</taxon>
        <taxon>Lactobacillales</taxon>
        <taxon>Lactobacillaceae</taxon>
        <taxon>Lactobacillus</taxon>
    </lineage>
</organism>
<dbReference type="SUPFAM" id="SSF54637">
    <property type="entry name" value="Thioesterase/thiol ester dehydrase-isomerase"/>
    <property type="match status" value="1"/>
</dbReference>
<dbReference type="GO" id="GO:0005737">
    <property type="term" value="C:cytoplasm"/>
    <property type="evidence" value="ECO:0007669"/>
    <property type="project" value="UniProtKB-SubCell"/>
</dbReference>
<evidence type="ECO:0000313" key="12">
    <source>
        <dbReference type="Proteomes" id="UP000033533"/>
    </source>
</evidence>
<feature type="active site" evidence="10">
    <location>
        <position position="56"/>
    </location>
</feature>
<keyword evidence="7 10" id="KW-0443">Lipid metabolism</keyword>
<evidence type="ECO:0000256" key="4">
    <source>
        <dbReference type="ARBA" id="ARBA00022490"/>
    </source>
</evidence>
<evidence type="ECO:0000256" key="6">
    <source>
        <dbReference type="ARBA" id="ARBA00022556"/>
    </source>
</evidence>
<evidence type="ECO:0000256" key="9">
    <source>
        <dbReference type="ARBA" id="ARBA00025049"/>
    </source>
</evidence>
<dbReference type="Pfam" id="PF07977">
    <property type="entry name" value="FabA"/>
    <property type="match status" value="1"/>
</dbReference>
<comment type="similarity">
    <text evidence="3 10">Belongs to the thioester dehydratase family. FabZ subfamily.</text>
</comment>
<dbReference type="InterPro" id="IPR010084">
    <property type="entry name" value="FabZ"/>
</dbReference>
<dbReference type="Proteomes" id="UP000033533">
    <property type="component" value="Unassembled WGS sequence"/>
</dbReference>
<reference evidence="11 12" key="1">
    <citation type="submission" date="2014-12" db="EMBL/GenBank/DDBJ databases">
        <title>Comparative genomics of the lactic acid bacteria isolated from the honey bee gut.</title>
        <authorList>
            <person name="Ellegaard K.M."/>
            <person name="Tamarit D."/>
            <person name="Javelind E."/>
            <person name="Olofsson T."/>
            <person name="Andersson S.G."/>
            <person name="Vasquez A."/>
        </authorList>
    </citation>
    <scope>NUCLEOTIDE SEQUENCE [LARGE SCALE GENOMIC DNA]</scope>
    <source>
        <strain evidence="11 12">Biut2</strain>
    </source>
</reference>
<keyword evidence="4 10" id="KW-0963">Cytoplasm</keyword>
<accession>A0A0F4L8C6</accession>
<comment type="catalytic activity">
    <reaction evidence="1 10">
        <text>a (3R)-hydroxyacyl-[ACP] = a (2E)-enoyl-[ACP] + H2O</text>
        <dbReference type="Rhea" id="RHEA:13097"/>
        <dbReference type="Rhea" id="RHEA-COMP:9925"/>
        <dbReference type="Rhea" id="RHEA-COMP:9945"/>
        <dbReference type="ChEBI" id="CHEBI:15377"/>
        <dbReference type="ChEBI" id="CHEBI:78784"/>
        <dbReference type="ChEBI" id="CHEBI:78827"/>
        <dbReference type="EC" id="4.2.1.59"/>
    </reaction>
</comment>
<keyword evidence="6 10" id="KW-0441">Lipid A biosynthesis</keyword>
<sequence>MSEPKKLHTLDSLQIQAILPHRFPMLLIDRVLDYEPGKYAVAQKNTTINESYFQGHFPGNPVMPGVLITEALAQTGAVALLTLPEFKGKTVYFGGIKNARFRTMVKPGDTLNLEVKLDKLHGNAGIGEAKATVKDKVACTAQLIFAIQ</sequence>
<evidence type="ECO:0000256" key="7">
    <source>
        <dbReference type="ARBA" id="ARBA00023098"/>
    </source>
</evidence>
<dbReference type="EMBL" id="JXBY01000025">
    <property type="protein sequence ID" value="KJY54514.1"/>
    <property type="molecule type" value="Genomic_DNA"/>
</dbReference>
<protein>
    <recommendedName>
        <fullName evidence="10">3-hydroxyacyl-[acyl-carrier-protein] dehydratase FabZ</fullName>
        <ecNumber evidence="10">4.2.1.59</ecNumber>
    </recommendedName>
    <alternativeName>
        <fullName evidence="10">(3R)-hydroxymyristoyl-[acyl-carrier-protein] dehydratase</fullName>
        <shortName evidence="10">(3R)-hydroxymyristoyl-ACP dehydrase</shortName>
    </alternativeName>
    <alternativeName>
        <fullName evidence="10">Beta-hydroxyacyl-ACP dehydratase</fullName>
    </alternativeName>
</protein>
<evidence type="ECO:0000256" key="10">
    <source>
        <dbReference type="HAMAP-Rule" id="MF_00406"/>
    </source>
</evidence>
<dbReference type="GO" id="GO:0009245">
    <property type="term" value="P:lipid A biosynthetic process"/>
    <property type="evidence" value="ECO:0007669"/>
    <property type="project" value="UniProtKB-UniRule"/>
</dbReference>